<organism evidence="1 2">
    <name type="scientific">Dermatophagoides pteronyssinus</name>
    <name type="common">European house dust mite</name>
    <dbReference type="NCBI Taxonomy" id="6956"/>
    <lineage>
        <taxon>Eukaryota</taxon>
        <taxon>Metazoa</taxon>
        <taxon>Ecdysozoa</taxon>
        <taxon>Arthropoda</taxon>
        <taxon>Chelicerata</taxon>
        <taxon>Arachnida</taxon>
        <taxon>Acari</taxon>
        <taxon>Acariformes</taxon>
        <taxon>Sarcoptiformes</taxon>
        <taxon>Astigmata</taxon>
        <taxon>Psoroptidia</taxon>
        <taxon>Analgoidea</taxon>
        <taxon>Pyroglyphidae</taxon>
        <taxon>Dermatophagoidinae</taxon>
        <taxon>Dermatophagoides</taxon>
    </lineage>
</organism>
<dbReference type="Proteomes" id="UP000887458">
    <property type="component" value="Unassembled WGS sequence"/>
</dbReference>
<reference evidence="1 2" key="2">
    <citation type="journal article" date="2022" name="Mol. Biol. Evol.">
        <title>Comparative Genomics Reveals Insights into the Divergent Evolution of Astigmatic Mites and Household Pest Adaptations.</title>
        <authorList>
            <person name="Xiong Q."/>
            <person name="Wan A.T."/>
            <person name="Liu X."/>
            <person name="Fung C.S."/>
            <person name="Xiao X."/>
            <person name="Malainual N."/>
            <person name="Hou J."/>
            <person name="Wang L."/>
            <person name="Wang M."/>
            <person name="Yang K.Y."/>
            <person name="Cui Y."/>
            <person name="Leung E.L."/>
            <person name="Nong W."/>
            <person name="Shin S.K."/>
            <person name="Au S.W."/>
            <person name="Jeong K.Y."/>
            <person name="Chew F.T."/>
            <person name="Hui J.H."/>
            <person name="Leung T.F."/>
            <person name="Tungtrongchitr A."/>
            <person name="Zhong N."/>
            <person name="Liu Z."/>
            <person name="Tsui S.K."/>
        </authorList>
    </citation>
    <scope>NUCLEOTIDE SEQUENCE [LARGE SCALE GENOMIC DNA]</scope>
    <source>
        <strain evidence="1">Derp</strain>
    </source>
</reference>
<keyword evidence="2" id="KW-1185">Reference proteome</keyword>
<proteinExistence type="predicted"/>
<reference evidence="1 2" key="1">
    <citation type="journal article" date="2018" name="J. Allergy Clin. Immunol.">
        <title>High-quality assembly of Dermatophagoides pteronyssinus genome and transcriptome reveals a wide range of novel allergens.</title>
        <authorList>
            <person name="Liu X.Y."/>
            <person name="Yang K.Y."/>
            <person name="Wang M.Q."/>
            <person name="Kwok J.S."/>
            <person name="Zeng X."/>
            <person name="Yang Z."/>
            <person name="Xiao X.J."/>
            <person name="Lau C.P."/>
            <person name="Li Y."/>
            <person name="Huang Z.M."/>
            <person name="Ba J.G."/>
            <person name="Yim A.K."/>
            <person name="Ouyang C.Y."/>
            <person name="Ngai S.M."/>
            <person name="Chan T.F."/>
            <person name="Leung E.L."/>
            <person name="Liu L."/>
            <person name="Liu Z.G."/>
            <person name="Tsui S.K."/>
        </authorList>
    </citation>
    <scope>NUCLEOTIDE SEQUENCE [LARGE SCALE GENOMIC DNA]</scope>
    <source>
        <strain evidence="1">Derp</strain>
    </source>
</reference>
<evidence type="ECO:0000313" key="1">
    <source>
        <dbReference type="EMBL" id="KAH9424094.1"/>
    </source>
</evidence>
<sequence>MSGKCYNNQKKEEKNSYHRLNTRKYIPGLYNSDTYHHHDDDEPFVPIVETITNKLQSRISYL</sequence>
<dbReference type="EMBL" id="NJHN03000030">
    <property type="protein sequence ID" value="KAH9424094.1"/>
    <property type="molecule type" value="Genomic_DNA"/>
</dbReference>
<comment type="caution">
    <text evidence="1">The sequence shown here is derived from an EMBL/GenBank/DDBJ whole genome shotgun (WGS) entry which is preliminary data.</text>
</comment>
<accession>A0ABQ8JNG2</accession>
<name>A0ABQ8JNG2_DERPT</name>
<protein>
    <submittedName>
        <fullName evidence="1">Uncharacterized protein</fullName>
    </submittedName>
</protein>
<gene>
    <name evidence="1" type="ORF">DERP_008942</name>
</gene>
<evidence type="ECO:0000313" key="2">
    <source>
        <dbReference type="Proteomes" id="UP000887458"/>
    </source>
</evidence>